<feature type="chain" id="PRO_5045387647" evidence="10">
    <location>
        <begin position="31"/>
        <end position="1248"/>
    </location>
</feature>
<keyword evidence="7 8" id="KW-0720">Serine protease</keyword>
<evidence type="ECO:0000256" key="4">
    <source>
        <dbReference type="ARBA" id="ARBA00022670"/>
    </source>
</evidence>
<comment type="similarity">
    <text evidence="1 8 9">Belongs to the peptidase S8 family.</text>
</comment>
<feature type="active site" description="Charge relay system" evidence="8">
    <location>
        <position position="447"/>
    </location>
</feature>
<dbReference type="Proteomes" id="UP001235744">
    <property type="component" value="Chromosome"/>
</dbReference>
<dbReference type="EMBL" id="CP120988">
    <property type="protein sequence ID" value="WLQ60708.1"/>
    <property type="molecule type" value="Genomic_DNA"/>
</dbReference>
<dbReference type="Gene3D" id="3.40.50.200">
    <property type="entry name" value="Peptidase S8/S53 domain"/>
    <property type="match status" value="1"/>
</dbReference>
<evidence type="ECO:0000313" key="14">
    <source>
        <dbReference type="Proteomes" id="UP001235744"/>
    </source>
</evidence>
<gene>
    <name evidence="13" type="ORF">P8A19_37115</name>
</gene>
<dbReference type="RefSeq" id="WP_306069081.1">
    <property type="nucleotide sequence ID" value="NZ_CP120988.1"/>
</dbReference>
<keyword evidence="5 10" id="KW-0732">Signal</keyword>
<evidence type="ECO:0000313" key="13">
    <source>
        <dbReference type="EMBL" id="WLQ60708.1"/>
    </source>
</evidence>
<feature type="active site" description="Charge relay system" evidence="8">
    <location>
        <position position="272"/>
    </location>
</feature>
<keyword evidence="2" id="KW-0134">Cell wall</keyword>
<evidence type="ECO:0000256" key="5">
    <source>
        <dbReference type="ARBA" id="ARBA00022729"/>
    </source>
</evidence>
<dbReference type="SUPFAM" id="SSF52743">
    <property type="entry name" value="Subtilisin-like"/>
    <property type="match status" value="1"/>
</dbReference>
<keyword evidence="3" id="KW-0964">Secreted</keyword>
<dbReference type="InterPro" id="IPR046450">
    <property type="entry name" value="PA_dom_sf"/>
</dbReference>
<keyword evidence="4 8" id="KW-0645">Protease</keyword>
<dbReference type="SUPFAM" id="SSF52025">
    <property type="entry name" value="PA domain"/>
    <property type="match status" value="1"/>
</dbReference>
<protein>
    <submittedName>
        <fullName evidence="13">S8 family peptidase</fullName>
        <ecNumber evidence="13">3.4.-.-</ecNumber>
    </submittedName>
</protein>
<dbReference type="InterPro" id="IPR050131">
    <property type="entry name" value="Peptidase_S8_subtilisin-like"/>
</dbReference>
<evidence type="ECO:0000256" key="2">
    <source>
        <dbReference type="ARBA" id="ARBA00022512"/>
    </source>
</evidence>
<dbReference type="PROSITE" id="PS51892">
    <property type="entry name" value="SUBTILASE"/>
    <property type="match status" value="1"/>
</dbReference>
<name>A0ABY9IYV3_9ACTN</name>
<feature type="active site" description="Charge relay system" evidence="8">
    <location>
        <position position="237"/>
    </location>
</feature>
<evidence type="ECO:0000256" key="9">
    <source>
        <dbReference type="RuleBase" id="RU003355"/>
    </source>
</evidence>
<dbReference type="InterPro" id="IPR036852">
    <property type="entry name" value="Peptidase_S8/S53_dom_sf"/>
</dbReference>
<feature type="signal peptide" evidence="10">
    <location>
        <begin position="1"/>
        <end position="30"/>
    </location>
</feature>
<keyword evidence="6 8" id="KW-0378">Hydrolase</keyword>
<organism evidence="13 14">
    <name type="scientific">Streptomyces poriferorum</name>
    <dbReference type="NCBI Taxonomy" id="2798799"/>
    <lineage>
        <taxon>Bacteria</taxon>
        <taxon>Bacillati</taxon>
        <taxon>Actinomycetota</taxon>
        <taxon>Actinomycetes</taxon>
        <taxon>Kitasatosporales</taxon>
        <taxon>Streptomycetaceae</taxon>
        <taxon>Streptomyces</taxon>
    </lineage>
</organism>
<evidence type="ECO:0000256" key="7">
    <source>
        <dbReference type="ARBA" id="ARBA00022825"/>
    </source>
</evidence>
<dbReference type="GO" id="GO:0016787">
    <property type="term" value="F:hydrolase activity"/>
    <property type="evidence" value="ECO:0007669"/>
    <property type="project" value="UniProtKB-KW"/>
</dbReference>
<sequence>MPGSRRFPLLAAAAVLALSVSGLGPTPGVAAPSVPESPGPAAQPTEHQVTLVTGDVVRLTQWPDGRRSAMLVPAGGGTVRHNAFISESSDGLFVIPEQARELVDVGQVDAQLFNVSALVEQGYDDAHAADLPLIVSYGSRGRAARAAVPDGTARTRTLKSLGAAALRTHKKQARTFWDEAVRPGGNGRRSALDGGMTRIWLDAKVTASLDRSVPQIGAPAAWQAGYDGKGVKVAVLDSGIDATHPDLSGKVIESRNFTTEGDAGSVNDNNGHGTHVADTVVGSGAASDGKYKGVAPGARLVIGKVLDKNGQGTSSAVIGAMEWAAHTGAKVISMSLGSGPGNGDDPSSLAVERLTEETGALFVIAAGNEGPAPNTVSNPAAAPSALAVAAVDHDDVTASFSSRGPLANTTLKPDISAPGVGIVAARAAGTSRGQVVDDHYTALSGTSMATPHVSGAAAILVQEHPDWSPRRLKDALMSTSKSVDGATGYEQGAGRVDVARATRQTLTATGSVGYGFFKYGVDHDPVTRTVEYRNDGDTAQVLDLSVRGDNGLGAPLPAGMVAASTDTVTVPAHGNAEVQLTASPGTGPRGRISGALTATARGGSGGAVHTEFGLVKEAQVAVLTVHAVNHAGQVAYRNSDVSLYNLDTGALTTLPLNSKGDVVFRVQPGNYSLMGFLAGLDEAGKQVVDFTLAGDPQMVVDSDRTITLDGTAAKEIKVKTPTPAEHRGLMVGYERSSGSRSATQIAQLDQYVDHVYALPTEQTTREQFTLFTQWVMYTPEIRIEAVGHGTVRSPEYVTGSPRLDGVSLRRVVPVGTASPADLTGVDLSGRIALIRASADMALADQVAAVAKAGAKAALLYTSEPGRYLASAGTATLAIPALTLDAGPGQKLAAEAASGHQVLLIAAEAASRYAYDLLFPWDGRIPDDTTLRVDSSNSARIEADYHAQTAHPYAQDLRWAYRPGAPTATVWTTPRPLPAPIHRTEWVSANGVTWRHLVYLDREWGSHYSGPMTDYSPGQVLEEDWLKQVSRPAVPENDPEYVPVRGATQMNLAITPWTDSQAGHDGVYSYVTDKFTTQLSAHGEVLAKRITATGSFPAPYAEPTEYTLVMDSARTAEYWKMSTSTHSEWRFTSARPASGTEPLPLLQLYYDLPLDLLNRASAGGKFSFSVRTEEPGTAGPVRARTMTAEVSYDDGATWSRVSVSGGGDGRFTVSTRHPEGAGYVSLRIGAQDADGNSVQQTITRAYAVK</sequence>
<dbReference type="EC" id="3.4.-.-" evidence="13"/>
<reference evidence="13 14" key="1">
    <citation type="submission" date="2023-03" db="EMBL/GenBank/DDBJ databases">
        <title>Isolation and description of six Streptomyces strains from soil environments, able to metabolize different microbial glucans.</title>
        <authorList>
            <person name="Widen T."/>
            <person name="Larsbrink J."/>
        </authorList>
    </citation>
    <scope>NUCLEOTIDE SEQUENCE [LARGE SCALE GENOMIC DNA]</scope>
    <source>
        <strain evidence="13 14">Alt2</strain>
    </source>
</reference>
<evidence type="ECO:0000256" key="10">
    <source>
        <dbReference type="SAM" id="SignalP"/>
    </source>
</evidence>
<dbReference type="PANTHER" id="PTHR43806:SF65">
    <property type="entry name" value="SERINE PROTEASE APRX"/>
    <property type="match status" value="1"/>
</dbReference>
<dbReference type="PRINTS" id="PR00723">
    <property type="entry name" value="SUBTILISIN"/>
</dbReference>
<dbReference type="PROSITE" id="PS00136">
    <property type="entry name" value="SUBTILASE_ASP"/>
    <property type="match status" value="1"/>
</dbReference>
<evidence type="ECO:0000256" key="6">
    <source>
        <dbReference type="ARBA" id="ARBA00022801"/>
    </source>
</evidence>
<dbReference type="InterPro" id="IPR000209">
    <property type="entry name" value="Peptidase_S8/S53_dom"/>
</dbReference>
<dbReference type="Pfam" id="PF02225">
    <property type="entry name" value="PA"/>
    <property type="match status" value="1"/>
</dbReference>
<dbReference type="PROSITE" id="PS00138">
    <property type="entry name" value="SUBTILASE_SER"/>
    <property type="match status" value="1"/>
</dbReference>
<dbReference type="InterPro" id="IPR023828">
    <property type="entry name" value="Peptidase_S8_Ser-AS"/>
</dbReference>
<keyword evidence="14" id="KW-1185">Reference proteome</keyword>
<dbReference type="Pfam" id="PF00082">
    <property type="entry name" value="Peptidase_S8"/>
    <property type="match status" value="1"/>
</dbReference>
<evidence type="ECO:0000256" key="3">
    <source>
        <dbReference type="ARBA" id="ARBA00022525"/>
    </source>
</evidence>
<evidence type="ECO:0000256" key="1">
    <source>
        <dbReference type="ARBA" id="ARBA00011073"/>
    </source>
</evidence>
<dbReference type="InterPro" id="IPR003137">
    <property type="entry name" value="PA_domain"/>
</dbReference>
<dbReference type="PANTHER" id="PTHR43806">
    <property type="entry name" value="PEPTIDASE S8"/>
    <property type="match status" value="1"/>
</dbReference>
<evidence type="ECO:0000259" key="11">
    <source>
        <dbReference type="Pfam" id="PF00082"/>
    </source>
</evidence>
<accession>A0ABY9IYV3</accession>
<dbReference type="Gene3D" id="3.50.30.30">
    <property type="match status" value="1"/>
</dbReference>
<dbReference type="CDD" id="cd07487">
    <property type="entry name" value="Peptidases_S8_1"/>
    <property type="match status" value="1"/>
</dbReference>
<proteinExistence type="inferred from homology"/>
<evidence type="ECO:0000256" key="8">
    <source>
        <dbReference type="PROSITE-ProRule" id="PRU01240"/>
    </source>
</evidence>
<feature type="domain" description="Peptidase S8/S53" evidence="11">
    <location>
        <begin position="228"/>
        <end position="494"/>
    </location>
</feature>
<feature type="domain" description="PA" evidence="12">
    <location>
        <begin position="820"/>
        <end position="890"/>
    </location>
</feature>
<dbReference type="InterPro" id="IPR023827">
    <property type="entry name" value="Peptidase_S8_Asp-AS"/>
</dbReference>
<evidence type="ECO:0000259" key="12">
    <source>
        <dbReference type="Pfam" id="PF02225"/>
    </source>
</evidence>
<dbReference type="InterPro" id="IPR015500">
    <property type="entry name" value="Peptidase_S8_subtilisin-rel"/>
</dbReference>